<reference evidence="2 3" key="1">
    <citation type="submission" date="2018-06" db="EMBL/GenBank/DDBJ databases">
        <title>Genomic Encyclopedia of Archaeal and Bacterial Type Strains, Phase II (KMG-II): from individual species to whole genera.</title>
        <authorList>
            <person name="Goeker M."/>
        </authorList>
    </citation>
    <scope>NUCLEOTIDE SEQUENCE [LARGE SCALE GENOMIC DNA]</scope>
    <source>
        <strain evidence="2 3">KACC 16626</strain>
    </source>
</reference>
<feature type="domain" description="Methyltransferase" evidence="1">
    <location>
        <begin position="61"/>
        <end position="143"/>
    </location>
</feature>
<dbReference type="OrthoDB" id="5522265at2"/>
<dbReference type="SUPFAM" id="SSF53335">
    <property type="entry name" value="S-adenosyl-L-methionine-dependent methyltransferases"/>
    <property type="match status" value="1"/>
</dbReference>
<keyword evidence="2" id="KW-0808">Transferase</keyword>
<dbReference type="GO" id="GO:0032259">
    <property type="term" value="P:methylation"/>
    <property type="evidence" value="ECO:0007669"/>
    <property type="project" value="UniProtKB-KW"/>
</dbReference>
<accession>A0A318TX20</accession>
<dbReference type="CDD" id="cd02440">
    <property type="entry name" value="AdoMet_MTases"/>
    <property type="match status" value="1"/>
</dbReference>
<proteinExistence type="predicted"/>
<evidence type="ECO:0000313" key="3">
    <source>
        <dbReference type="Proteomes" id="UP000247416"/>
    </source>
</evidence>
<comment type="caution">
    <text evidence="2">The sequence shown here is derived from an EMBL/GenBank/DDBJ whole genome shotgun (WGS) entry which is preliminary data.</text>
</comment>
<dbReference type="AlphaFoldDB" id="A0A318TX20"/>
<organism evidence="2 3">
    <name type="scientific">Ureibacillus chungkukjangi</name>
    <dbReference type="NCBI Taxonomy" id="1202712"/>
    <lineage>
        <taxon>Bacteria</taxon>
        <taxon>Bacillati</taxon>
        <taxon>Bacillota</taxon>
        <taxon>Bacilli</taxon>
        <taxon>Bacillales</taxon>
        <taxon>Caryophanaceae</taxon>
        <taxon>Ureibacillus</taxon>
    </lineage>
</organism>
<dbReference type="EMBL" id="QJTJ01000001">
    <property type="protein sequence ID" value="PYF08933.1"/>
    <property type="molecule type" value="Genomic_DNA"/>
</dbReference>
<keyword evidence="3" id="KW-1185">Reference proteome</keyword>
<dbReference type="GO" id="GO:0008168">
    <property type="term" value="F:methyltransferase activity"/>
    <property type="evidence" value="ECO:0007669"/>
    <property type="project" value="UniProtKB-KW"/>
</dbReference>
<dbReference type="Gene3D" id="3.40.50.150">
    <property type="entry name" value="Vaccinia Virus protein VP39"/>
    <property type="match status" value="1"/>
</dbReference>
<protein>
    <submittedName>
        <fullName evidence="2">23S rRNA (Guanine745-N1)-methyltransferase</fullName>
    </submittedName>
</protein>
<dbReference type="Pfam" id="PF13649">
    <property type="entry name" value="Methyltransf_25"/>
    <property type="match status" value="1"/>
</dbReference>
<evidence type="ECO:0000259" key="1">
    <source>
        <dbReference type="Pfam" id="PF13649"/>
    </source>
</evidence>
<keyword evidence="2" id="KW-0489">Methyltransferase</keyword>
<dbReference type="InterPro" id="IPR029063">
    <property type="entry name" value="SAM-dependent_MTases_sf"/>
</dbReference>
<dbReference type="Proteomes" id="UP000247416">
    <property type="component" value="Unassembled WGS sequence"/>
</dbReference>
<gene>
    <name evidence="2" type="ORF">BJ095_101154</name>
</gene>
<evidence type="ECO:0000313" key="2">
    <source>
        <dbReference type="EMBL" id="PYF08933.1"/>
    </source>
</evidence>
<name>A0A318TX20_9BACL</name>
<sequence length="259" mass="29326">MKLIDPTTLAGWLMPHSLEWYKQLSVQEGKYVYPWNSTHTEPNGESIFDREVTNMIPGKKVLDVGCGHGGFTLQCSEIANEIVGFDVTDRFVQEGSSSKKSNVTFVRGNSKERLPFKEDEFDCAYIRKGPTSAYSDLKRVVKESGVILGLHPGDESSMELPFLFPNLFQVTKDTPILDTIHERMVNSEFANKSLEKINSIEYINSPIDILKLCCFGQHPSILEIIKEKNLPEVTRIFEKNASEKGLAITFSRYLIRVKV</sequence>
<dbReference type="InterPro" id="IPR041698">
    <property type="entry name" value="Methyltransf_25"/>
</dbReference>
<dbReference type="RefSeq" id="WP_107934084.1">
    <property type="nucleotide sequence ID" value="NZ_PYWJ01000008.1"/>
</dbReference>